<organism evidence="1 2">
    <name type="scientific">Solea senegalensis</name>
    <name type="common">Senegalese sole</name>
    <dbReference type="NCBI Taxonomy" id="28829"/>
    <lineage>
        <taxon>Eukaryota</taxon>
        <taxon>Metazoa</taxon>
        <taxon>Chordata</taxon>
        <taxon>Craniata</taxon>
        <taxon>Vertebrata</taxon>
        <taxon>Euteleostomi</taxon>
        <taxon>Actinopterygii</taxon>
        <taxon>Neopterygii</taxon>
        <taxon>Teleostei</taxon>
        <taxon>Neoteleostei</taxon>
        <taxon>Acanthomorphata</taxon>
        <taxon>Carangaria</taxon>
        <taxon>Pleuronectiformes</taxon>
        <taxon>Pleuronectoidei</taxon>
        <taxon>Soleidae</taxon>
        <taxon>Solea</taxon>
    </lineage>
</organism>
<name>A0AAV6SM57_SOLSE</name>
<evidence type="ECO:0000313" key="1">
    <source>
        <dbReference type="EMBL" id="KAG7518354.1"/>
    </source>
</evidence>
<comment type="caution">
    <text evidence="1">The sequence shown here is derived from an EMBL/GenBank/DDBJ whole genome shotgun (WGS) entry which is preliminary data.</text>
</comment>
<gene>
    <name evidence="1" type="ORF">JOB18_032404</name>
</gene>
<reference evidence="1 2" key="1">
    <citation type="journal article" date="2021" name="Sci. Rep.">
        <title>Chromosome anchoring in Senegalese sole (Solea senegalensis) reveals sex-associated markers and genome rearrangements in flatfish.</title>
        <authorList>
            <person name="Guerrero-Cozar I."/>
            <person name="Gomez-Garrido J."/>
            <person name="Berbel C."/>
            <person name="Martinez-Blanch J.F."/>
            <person name="Alioto T."/>
            <person name="Claros M.G."/>
            <person name="Gagnaire P.A."/>
            <person name="Manchado M."/>
        </authorList>
    </citation>
    <scope>NUCLEOTIDE SEQUENCE [LARGE SCALE GENOMIC DNA]</scope>
    <source>
        <strain evidence="1">Sse05_10M</strain>
    </source>
</reference>
<sequence>MDVLAFMGRDNDVKAAVSPPDICVAARLPAVRCSRLNTNNPLYLSIRGDPNGRGGRLAGVTFPSLSLSFCHQLSSSNAKLNEESGF</sequence>
<accession>A0AAV6SM57</accession>
<evidence type="ECO:0000313" key="2">
    <source>
        <dbReference type="Proteomes" id="UP000693946"/>
    </source>
</evidence>
<keyword evidence="2" id="KW-1185">Reference proteome</keyword>
<dbReference type="Proteomes" id="UP000693946">
    <property type="component" value="Linkage Group LG12"/>
</dbReference>
<proteinExistence type="predicted"/>
<protein>
    <submittedName>
        <fullName evidence="1">Uncharacterized protein</fullName>
    </submittedName>
</protein>
<dbReference type="EMBL" id="JAGKHQ010000004">
    <property type="protein sequence ID" value="KAG7518354.1"/>
    <property type="molecule type" value="Genomic_DNA"/>
</dbReference>
<dbReference type="AlphaFoldDB" id="A0AAV6SM57"/>